<dbReference type="AlphaFoldDB" id="A0A3M3TYP0"/>
<name>A0A3M3TYP0_PSESJ</name>
<dbReference type="EMBL" id="RBPQ01000175">
    <property type="protein sequence ID" value="RMO25990.1"/>
    <property type="molecule type" value="Genomic_DNA"/>
</dbReference>
<reference evidence="2 3" key="1">
    <citation type="submission" date="2018-08" db="EMBL/GenBank/DDBJ databases">
        <title>Recombination of ecologically and evolutionarily significant loci maintains genetic cohesion in the Pseudomonas syringae species complex.</title>
        <authorList>
            <person name="Dillon M."/>
            <person name="Thakur S."/>
            <person name="Almeida R.N.D."/>
            <person name="Weir B.S."/>
            <person name="Guttman D.S."/>
        </authorList>
    </citation>
    <scope>NUCLEOTIDE SEQUENCE [LARGE SCALE GENOMIC DNA]</scope>
    <source>
        <strain evidence="2 3">ICMP 2788</strain>
    </source>
</reference>
<dbReference type="Proteomes" id="UP000276886">
    <property type="component" value="Unassembled WGS sequence"/>
</dbReference>
<dbReference type="Gene3D" id="1.20.1170.10">
    <property type="match status" value="1"/>
</dbReference>
<dbReference type="CDD" id="cd22657">
    <property type="entry name" value="ClyA_XaxA-like"/>
    <property type="match status" value="1"/>
</dbReference>
<dbReference type="SUPFAM" id="SSF58100">
    <property type="entry name" value="Bacterial hemolysins"/>
    <property type="match status" value="1"/>
</dbReference>
<comment type="caution">
    <text evidence="2">The sequence shown here is derived from an EMBL/GenBank/DDBJ whole genome shotgun (WGS) entry which is preliminary data.</text>
</comment>
<evidence type="ECO:0000256" key="1">
    <source>
        <dbReference type="SAM" id="Coils"/>
    </source>
</evidence>
<keyword evidence="1" id="KW-0175">Coiled coil</keyword>
<feature type="coiled-coil region" evidence="1">
    <location>
        <begin position="222"/>
        <end position="256"/>
    </location>
</feature>
<dbReference type="NCBIfam" id="NF033928">
    <property type="entry name" value="alph_xenorhab_A"/>
    <property type="match status" value="1"/>
</dbReference>
<sequence length="408" mass="45681">MMLTPAALLENEDIARVTLKPVEYLNVIFDDEKSGGRSAGLVLTKEDILSLKRYERHALNIPTSLSRVEQQLGFTKSGIPGLEPEDMLKTYKAINSHGKSWSGIEDGIKRTGFNIDLFAAQFSVQGQQIIDRIEKMDFSRQLDLTVADLIIEEVRNTPPVPLEKNDQRVCSTLAEFLKKTASQIKNHQHAAETLEQHIDTFSSVLSVTLIPGINDKVKLAARSDLDQQIKELEKDIEQLTTDIEQKNKEHKTALNTIAWGGFGGPIGVAITGGIFGAKAEKIRKEKNRMVASKAQKVQLLKEKVPLTAAVRSLQLMFDDMYIRMLDAHKGATHLKDLWLLLATYIERSAHELAAIKDDQALLIFAMQFQGVVMPWLEIKGKTTELLKIFDSALDQFKREQQPAIGIGR</sequence>
<proteinExistence type="predicted"/>
<evidence type="ECO:0000313" key="2">
    <source>
        <dbReference type="EMBL" id="RMO25990.1"/>
    </source>
</evidence>
<organism evidence="2 3">
    <name type="scientific">Pseudomonas syringae pv. pisi</name>
    <dbReference type="NCBI Taxonomy" id="59510"/>
    <lineage>
        <taxon>Bacteria</taxon>
        <taxon>Pseudomonadati</taxon>
        <taxon>Pseudomonadota</taxon>
        <taxon>Gammaproteobacteria</taxon>
        <taxon>Pseudomonadales</taxon>
        <taxon>Pseudomonadaceae</taxon>
        <taxon>Pseudomonas</taxon>
        <taxon>Pseudomonas syringae</taxon>
    </lineage>
</organism>
<evidence type="ECO:0000313" key="3">
    <source>
        <dbReference type="Proteomes" id="UP000276886"/>
    </source>
</evidence>
<accession>A0A3M3TYP0</accession>
<protein>
    <submittedName>
        <fullName evidence="2">Binary cytotoxin component</fullName>
    </submittedName>
</protein>
<gene>
    <name evidence="2" type="ORF">ALQ44_05283</name>
</gene>